<evidence type="ECO:0000313" key="3">
    <source>
        <dbReference type="Proteomes" id="UP000006755"/>
    </source>
</evidence>
<dbReference type="RefSeq" id="WP_008485624.1">
    <property type="nucleotide sequence ID" value="NZ_AMRI01000021.1"/>
</dbReference>
<protein>
    <recommendedName>
        <fullName evidence="1">Cupin type-2 domain-containing protein</fullName>
    </recommendedName>
</protein>
<keyword evidence="3" id="KW-1185">Reference proteome</keyword>
<proteinExistence type="predicted"/>
<evidence type="ECO:0000259" key="1">
    <source>
        <dbReference type="Pfam" id="PF07883"/>
    </source>
</evidence>
<sequence length="107" mass="11950">MTKANLFTPLPDAFEGEIFDTLLSRAGTRLERIVSHGQCSPDGFWYEQAEGEWVLVLKGEAELGFEDGSAVRLGPGEYLDLAPGVRHRVNWTTPDEPTVWLALFYPP</sequence>
<dbReference type="Proteomes" id="UP000006755">
    <property type="component" value="Unassembled WGS sequence"/>
</dbReference>
<dbReference type="AlphaFoldDB" id="K2JYD8"/>
<dbReference type="Gene3D" id="2.60.120.10">
    <property type="entry name" value="Jelly Rolls"/>
    <property type="match status" value="1"/>
</dbReference>
<organism evidence="2 3">
    <name type="scientific">Gallaecimonas xiamenensis 3-C-1</name>
    <dbReference type="NCBI Taxonomy" id="745411"/>
    <lineage>
        <taxon>Bacteria</taxon>
        <taxon>Pseudomonadati</taxon>
        <taxon>Pseudomonadota</taxon>
        <taxon>Gammaproteobacteria</taxon>
        <taxon>Enterobacterales</taxon>
        <taxon>Gallaecimonadaceae</taxon>
        <taxon>Gallaecimonas</taxon>
    </lineage>
</organism>
<dbReference type="EMBL" id="AMRI01000021">
    <property type="protein sequence ID" value="EKE70230.1"/>
    <property type="molecule type" value="Genomic_DNA"/>
</dbReference>
<evidence type="ECO:0000313" key="2">
    <source>
        <dbReference type="EMBL" id="EKE70230.1"/>
    </source>
</evidence>
<name>K2JYD8_9GAMM</name>
<dbReference type="STRING" id="745411.B3C1_14048"/>
<dbReference type="InterPro" id="IPR014710">
    <property type="entry name" value="RmlC-like_jellyroll"/>
</dbReference>
<comment type="caution">
    <text evidence="2">The sequence shown here is derived from an EMBL/GenBank/DDBJ whole genome shotgun (WGS) entry which is preliminary data.</text>
</comment>
<dbReference type="OrthoDB" id="9798585at2"/>
<dbReference type="Pfam" id="PF07883">
    <property type="entry name" value="Cupin_2"/>
    <property type="match status" value="1"/>
</dbReference>
<dbReference type="SUPFAM" id="SSF51182">
    <property type="entry name" value="RmlC-like cupins"/>
    <property type="match status" value="1"/>
</dbReference>
<dbReference type="InterPro" id="IPR011051">
    <property type="entry name" value="RmlC_Cupin_sf"/>
</dbReference>
<dbReference type="PATRIC" id="fig|745411.4.peg.2764"/>
<dbReference type="InterPro" id="IPR013096">
    <property type="entry name" value="Cupin_2"/>
</dbReference>
<dbReference type="eggNOG" id="COG1917">
    <property type="taxonomic scope" value="Bacteria"/>
</dbReference>
<dbReference type="CDD" id="cd06981">
    <property type="entry name" value="cupin_reut_a1446"/>
    <property type="match status" value="1"/>
</dbReference>
<feature type="domain" description="Cupin type-2" evidence="1">
    <location>
        <begin position="48"/>
        <end position="103"/>
    </location>
</feature>
<gene>
    <name evidence="2" type="ORF">B3C1_14048</name>
</gene>
<accession>K2JYD8</accession>
<reference evidence="2 3" key="1">
    <citation type="journal article" date="2012" name="J. Bacteriol.">
        <title>Genome Sequence of Gallaecimonas xiamenensis Type Strain 3-C-1.</title>
        <authorList>
            <person name="Lai Q."/>
            <person name="Wang L."/>
            <person name="Wang W."/>
            <person name="Shao Z."/>
        </authorList>
    </citation>
    <scope>NUCLEOTIDE SEQUENCE [LARGE SCALE GENOMIC DNA]</scope>
    <source>
        <strain evidence="2 3">3-C-1</strain>
    </source>
</reference>